<evidence type="ECO:0000256" key="9">
    <source>
        <dbReference type="SAM" id="SignalP"/>
    </source>
</evidence>
<dbReference type="InterPro" id="IPR001245">
    <property type="entry name" value="Ser-Thr/Tyr_kinase_cat_dom"/>
</dbReference>
<dbReference type="PANTHER" id="PTHR24416">
    <property type="entry name" value="TYROSINE-PROTEIN KINASE RECEPTOR"/>
    <property type="match status" value="1"/>
</dbReference>
<reference evidence="11" key="1">
    <citation type="submission" date="2021-10" db="EMBL/GenBank/DDBJ databases">
        <title>Tropical sea cucumber genome reveals ecological adaptation and Cuvierian tubules defense mechanism.</title>
        <authorList>
            <person name="Chen T."/>
        </authorList>
    </citation>
    <scope>NUCLEOTIDE SEQUENCE</scope>
    <source>
        <strain evidence="11">Nanhai2018</strain>
        <tissue evidence="11">Muscle</tissue>
    </source>
</reference>
<keyword evidence="7" id="KW-0325">Glycoprotein</keyword>
<accession>A0A9Q1BYJ4</accession>
<dbReference type="InterPro" id="IPR050122">
    <property type="entry name" value="RTK"/>
</dbReference>
<dbReference type="InterPro" id="IPR000719">
    <property type="entry name" value="Prot_kinase_dom"/>
</dbReference>
<dbReference type="EMBL" id="JAIZAY010000010">
    <property type="protein sequence ID" value="KAJ8035170.1"/>
    <property type="molecule type" value="Genomic_DNA"/>
</dbReference>
<keyword evidence="2 8" id="KW-0812">Transmembrane</keyword>
<evidence type="ECO:0000256" key="2">
    <source>
        <dbReference type="ARBA" id="ARBA00022692"/>
    </source>
</evidence>
<dbReference type="InterPro" id="IPR011009">
    <property type="entry name" value="Kinase-like_dom_sf"/>
</dbReference>
<evidence type="ECO:0000256" key="7">
    <source>
        <dbReference type="ARBA" id="ARBA00023180"/>
    </source>
</evidence>
<comment type="caution">
    <text evidence="11">The sequence shown here is derived from an EMBL/GenBank/DDBJ whole genome shotgun (WGS) entry which is preliminary data.</text>
</comment>
<keyword evidence="3 9" id="KW-0732">Signal</keyword>
<keyword evidence="4 8" id="KW-1133">Transmembrane helix</keyword>
<evidence type="ECO:0000256" key="1">
    <source>
        <dbReference type="ARBA" id="ARBA00004167"/>
    </source>
</evidence>
<keyword evidence="5 8" id="KW-0472">Membrane</keyword>
<feature type="chain" id="PRO_5040329048" evidence="9">
    <location>
        <begin position="22"/>
        <end position="501"/>
    </location>
</feature>
<protein>
    <submittedName>
        <fullName evidence="11">Muscle, skeletal receptor tyrosine protein kinase</fullName>
    </submittedName>
</protein>
<dbReference type="PRINTS" id="PR00109">
    <property type="entry name" value="TYRKINASE"/>
</dbReference>
<evidence type="ECO:0000256" key="5">
    <source>
        <dbReference type="ARBA" id="ARBA00023136"/>
    </source>
</evidence>
<keyword evidence="11" id="KW-0418">Kinase</keyword>
<dbReference type="Pfam" id="PF07714">
    <property type="entry name" value="PK_Tyr_Ser-Thr"/>
    <property type="match status" value="1"/>
</dbReference>
<evidence type="ECO:0000256" key="3">
    <source>
        <dbReference type="ARBA" id="ARBA00022729"/>
    </source>
</evidence>
<dbReference type="PROSITE" id="PS50011">
    <property type="entry name" value="PROTEIN_KINASE_DOM"/>
    <property type="match status" value="1"/>
</dbReference>
<evidence type="ECO:0000256" key="4">
    <source>
        <dbReference type="ARBA" id="ARBA00022989"/>
    </source>
</evidence>
<dbReference type="PANTHER" id="PTHR24416:SF349">
    <property type="entry name" value="TYROSINE-PROTEIN KINASE RYK"/>
    <property type="match status" value="1"/>
</dbReference>
<dbReference type="SUPFAM" id="SSF56112">
    <property type="entry name" value="Protein kinase-like (PK-like)"/>
    <property type="match status" value="1"/>
</dbReference>
<keyword evidence="6 11" id="KW-0675">Receptor</keyword>
<proteinExistence type="predicted"/>
<dbReference type="Proteomes" id="UP001152320">
    <property type="component" value="Chromosome 10"/>
</dbReference>
<name>A0A9Q1BYJ4_HOLLE</name>
<comment type="subcellular location">
    <subcellularLocation>
        <location evidence="1">Membrane</location>
        <topology evidence="1">Single-pass membrane protein</topology>
    </subcellularLocation>
</comment>
<evidence type="ECO:0000313" key="12">
    <source>
        <dbReference type="Proteomes" id="UP001152320"/>
    </source>
</evidence>
<dbReference type="GO" id="GO:0051897">
    <property type="term" value="P:positive regulation of phosphatidylinositol 3-kinase/protein kinase B signal transduction"/>
    <property type="evidence" value="ECO:0007669"/>
    <property type="project" value="TreeGrafter"/>
</dbReference>
<dbReference type="AlphaFoldDB" id="A0A9Q1BYJ4"/>
<evidence type="ECO:0000259" key="10">
    <source>
        <dbReference type="PROSITE" id="PS50011"/>
    </source>
</evidence>
<evidence type="ECO:0000256" key="6">
    <source>
        <dbReference type="ARBA" id="ARBA00023170"/>
    </source>
</evidence>
<dbReference type="GO" id="GO:0043235">
    <property type="term" value="C:receptor complex"/>
    <property type="evidence" value="ECO:0007669"/>
    <property type="project" value="TreeGrafter"/>
</dbReference>
<dbReference type="InterPro" id="IPR020635">
    <property type="entry name" value="Tyr_kinase_cat_dom"/>
</dbReference>
<sequence>MALSVGILLFLLPQLLDTAAGMDKAKACYGSHAYGTSTTCGVAVNEAVCLVCPISHTMKAAFWTLGQGIQIYRYVHEALKIPGIEFPDDYEIGCHDDYYSLLVLRSRVPENNTVYFCQAHGNFSFGFNVTTIDKQSTIKPKEHSKGSDESNPNSYKKISIGLIALYVSVPCLFVSSIVTSVLLYFKAKDHRQRKFEHRTKSEDVVDARIQSETNSTGTGRVYSDIIEEDTKPKDNLANSATLSKTFEAVASTRLKTSGIYEYWSAIYVDESSEGQSCFTKTLSSLATMKDATTFQEHAINLKTLKNSNFLVQLLCVSVDELPYAVYYEYMECGTLRDFMLRRYQQARKSRMSLSIGNPEILPANVKSQAEELLTFASMIAEALKFITSQKFSHPALSLKKVLLSEHCECKLYEIYPTEMAMTRITYLMGKDDPPVAWMAVETIFLQEYQTSSDVWSFAVLLWELFSLGDVPFARNTKEEIEQKIRDGVVLTQPLFCPGAIG</sequence>
<feature type="transmembrane region" description="Helical" evidence="8">
    <location>
        <begin position="160"/>
        <end position="185"/>
    </location>
</feature>
<dbReference type="GO" id="GO:0005524">
    <property type="term" value="F:ATP binding"/>
    <property type="evidence" value="ECO:0007669"/>
    <property type="project" value="InterPro"/>
</dbReference>
<dbReference type="GO" id="GO:0010976">
    <property type="term" value="P:positive regulation of neuron projection development"/>
    <property type="evidence" value="ECO:0007669"/>
    <property type="project" value="TreeGrafter"/>
</dbReference>
<dbReference type="SMART" id="SM00219">
    <property type="entry name" value="TyrKc"/>
    <property type="match status" value="1"/>
</dbReference>
<dbReference type="GO" id="GO:0005886">
    <property type="term" value="C:plasma membrane"/>
    <property type="evidence" value="ECO:0007669"/>
    <property type="project" value="TreeGrafter"/>
</dbReference>
<feature type="signal peptide" evidence="9">
    <location>
        <begin position="1"/>
        <end position="21"/>
    </location>
</feature>
<organism evidence="11 12">
    <name type="scientific">Holothuria leucospilota</name>
    <name type="common">Black long sea cucumber</name>
    <name type="synonym">Mertensiothuria leucospilota</name>
    <dbReference type="NCBI Taxonomy" id="206669"/>
    <lineage>
        <taxon>Eukaryota</taxon>
        <taxon>Metazoa</taxon>
        <taxon>Echinodermata</taxon>
        <taxon>Eleutherozoa</taxon>
        <taxon>Echinozoa</taxon>
        <taxon>Holothuroidea</taxon>
        <taxon>Aspidochirotacea</taxon>
        <taxon>Aspidochirotida</taxon>
        <taxon>Holothuriidae</taxon>
        <taxon>Holothuria</taxon>
    </lineage>
</organism>
<feature type="domain" description="Protein kinase" evidence="10">
    <location>
        <begin position="207"/>
        <end position="501"/>
    </location>
</feature>
<evidence type="ECO:0000256" key="8">
    <source>
        <dbReference type="SAM" id="Phobius"/>
    </source>
</evidence>
<keyword evidence="11" id="KW-0808">Transferase</keyword>
<evidence type="ECO:0000313" key="11">
    <source>
        <dbReference type="EMBL" id="KAJ8035170.1"/>
    </source>
</evidence>
<gene>
    <name evidence="11" type="ORF">HOLleu_22309</name>
</gene>
<dbReference type="GO" id="GO:0004714">
    <property type="term" value="F:transmembrane receptor protein tyrosine kinase activity"/>
    <property type="evidence" value="ECO:0007669"/>
    <property type="project" value="TreeGrafter"/>
</dbReference>
<dbReference type="Gene3D" id="1.10.510.10">
    <property type="entry name" value="Transferase(Phosphotransferase) domain 1"/>
    <property type="match status" value="1"/>
</dbReference>
<dbReference type="GO" id="GO:0007169">
    <property type="term" value="P:cell surface receptor protein tyrosine kinase signaling pathway"/>
    <property type="evidence" value="ECO:0007669"/>
    <property type="project" value="TreeGrafter"/>
</dbReference>
<keyword evidence="12" id="KW-1185">Reference proteome</keyword>